<reference evidence="9 10" key="1">
    <citation type="submission" date="2014-03" db="EMBL/GenBank/DDBJ databases">
        <title>Genomics of Bifidobacteria.</title>
        <authorList>
            <person name="Ventura M."/>
            <person name="Milani C."/>
            <person name="Lugli G.A."/>
        </authorList>
    </citation>
    <scope>NUCLEOTIDE SEQUENCE [LARGE SCALE GENOMIC DNA]</scope>
    <source>
        <strain evidence="9 10">LMG 11591</strain>
    </source>
</reference>
<gene>
    <name evidence="9" type="ORF">BMAGN_0714</name>
</gene>
<feature type="transmembrane region" description="Helical" evidence="7">
    <location>
        <begin position="123"/>
        <end position="146"/>
    </location>
</feature>
<evidence type="ECO:0000256" key="6">
    <source>
        <dbReference type="SAM" id="MobiDB-lite"/>
    </source>
</evidence>
<evidence type="ECO:0000256" key="7">
    <source>
        <dbReference type="SAM" id="Phobius"/>
    </source>
</evidence>
<comment type="subcellular location">
    <subcellularLocation>
        <location evidence="1">Cell membrane</location>
        <topology evidence="1">Multi-pass membrane protein</topology>
    </subcellularLocation>
</comment>
<keyword evidence="2" id="KW-0813">Transport</keyword>
<dbReference type="Gene3D" id="1.20.1250.20">
    <property type="entry name" value="MFS general substrate transporter like domains"/>
    <property type="match status" value="2"/>
</dbReference>
<feature type="transmembrane region" description="Helical" evidence="7">
    <location>
        <begin position="282"/>
        <end position="301"/>
    </location>
</feature>
<feature type="transmembrane region" description="Helical" evidence="7">
    <location>
        <begin position="212"/>
        <end position="229"/>
    </location>
</feature>
<sequence length="533" mass="56372">MTQHTSTSISIPTASSETPDDESREMIEAADSAAYDLENDARVAQRDEKVPGYLIGSILAVGSLAFLGILTETVMTVLFPQLMHEFNVDTATVQWVTTIYILMVGAIMPLSSFLKRRFTSKSLFVFALALAIVGPIIVFFSTQFWMVLLARVIQGIGSGIATPLMMNIILEQSPRSKVGRLIGVGSLVITVAPAIGPTVGGALSAVMPWKTILLLTIPILLIISLPVGLKSIRQTVAPVQAQLNMVGFVTIFLALVGMVLGINRIGAGISDMVAGQAAASSMVIGVVSLVIGVASLVFFCWSSRRSFSPLLRLGWMRDPIALLHVLPYLMMPMLGIGFGYVITTLGQLSMGQSALVAGLLVLPGALIGAFFAPVGGMLYDRFGARGPILVPMGLAMVGLVLMFVFSAHMTPLMLAVFYFIFGVGYSLGLSNIMTDGIAGIPGPFVPDGNAVFQTSLQFGGAFGMTLFSTIIAVAQAGHGAEGSADYMRATAMGGTYVFLAMIIIAAISMVCLAVAIHMRAKRDGEQSVEEGIR</sequence>
<feature type="region of interest" description="Disordered" evidence="6">
    <location>
        <begin position="1"/>
        <end position="24"/>
    </location>
</feature>
<proteinExistence type="predicted"/>
<feature type="transmembrane region" description="Helical" evidence="7">
    <location>
        <begin position="152"/>
        <end position="170"/>
    </location>
</feature>
<keyword evidence="3 7" id="KW-0812">Transmembrane</keyword>
<dbReference type="Pfam" id="PF07690">
    <property type="entry name" value="MFS_1"/>
    <property type="match status" value="1"/>
</dbReference>
<dbReference type="GO" id="GO:0022857">
    <property type="term" value="F:transmembrane transporter activity"/>
    <property type="evidence" value="ECO:0007669"/>
    <property type="project" value="InterPro"/>
</dbReference>
<feature type="transmembrane region" description="Helical" evidence="7">
    <location>
        <begin position="241"/>
        <end position="262"/>
    </location>
</feature>
<feature type="transmembrane region" description="Helical" evidence="7">
    <location>
        <begin position="91"/>
        <end position="111"/>
    </location>
</feature>
<dbReference type="eggNOG" id="COG2814">
    <property type="taxonomic scope" value="Bacteria"/>
</dbReference>
<feature type="domain" description="Major facilitator superfamily (MFS) profile" evidence="8">
    <location>
        <begin position="57"/>
        <end position="523"/>
    </location>
</feature>
<feature type="transmembrane region" description="Helical" evidence="7">
    <location>
        <begin position="321"/>
        <end position="342"/>
    </location>
</feature>
<protein>
    <submittedName>
        <fullName evidence="9">MFS, Drug:H+ Antiporter</fullName>
    </submittedName>
</protein>
<feature type="transmembrane region" description="Helical" evidence="7">
    <location>
        <begin position="182"/>
        <end position="206"/>
    </location>
</feature>
<evidence type="ECO:0000256" key="3">
    <source>
        <dbReference type="ARBA" id="ARBA00022692"/>
    </source>
</evidence>
<feature type="transmembrane region" description="Helical" evidence="7">
    <location>
        <begin position="415"/>
        <end position="434"/>
    </location>
</feature>
<dbReference type="PROSITE" id="PS50850">
    <property type="entry name" value="MFS"/>
    <property type="match status" value="1"/>
</dbReference>
<dbReference type="PRINTS" id="PR01036">
    <property type="entry name" value="TCRTETB"/>
</dbReference>
<feature type="compositionally biased region" description="Low complexity" evidence="6">
    <location>
        <begin position="1"/>
        <end position="17"/>
    </location>
</feature>
<dbReference type="PANTHER" id="PTHR42718:SF9">
    <property type="entry name" value="MAJOR FACILITATOR SUPERFAMILY MULTIDRUG TRANSPORTER MFSC"/>
    <property type="match status" value="1"/>
</dbReference>
<feature type="transmembrane region" description="Helical" evidence="7">
    <location>
        <begin position="496"/>
        <end position="516"/>
    </location>
</feature>
<dbReference type="GO" id="GO:0005886">
    <property type="term" value="C:plasma membrane"/>
    <property type="evidence" value="ECO:0007669"/>
    <property type="project" value="UniProtKB-SubCell"/>
</dbReference>
<feature type="transmembrane region" description="Helical" evidence="7">
    <location>
        <begin position="354"/>
        <end position="376"/>
    </location>
</feature>
<keyword evidence="4 7" id="KW-1133">Transmembrane helix</keyword>
<feature type="transmembrane region" description="Helical" evidence="7">
    <location>
        <begin position="52"/>
        <end position="71"/>
    </location>
</feature>
<name>A0A087BCT7_9BIFI</name>
<feature type="transmembrane region" description="Helical" evidence="7">
    <location>
        <begin position="455"/>
        <end position="476"/>
    </location>
</feature>
<evidence type="ECO:0000313" key="10">
    <source>
        <dbReference type="Proteomes" id="UP000029052"/>
    </source>
</evidence>
<keyword evidence="10" id="KW-1185">Reference proteome</keyword>
<organism evidence="9 10">
    <name type="scientific">Bifidobacterium magnum</name>
    <dbReference type="NCBI Taxonomy" id="1692"/>
    <lineage>
        <taxon>Bacteria</taxon>
        <taxon>Bacillati</taxon>
        <taxon>Actinomycetota</taxon>
        <taxon>Actinomycetes</taxon>
        <taxon>Bifidobacteriales</taxon>
        <taxon>Bifidobacteriaceae</taxon>
        <taxon>Bifidobacterium</taxon>
    </lineage>
</organism>
<accession>A0A087BCT7</accession>
<dbReference type="SUPFAM" id="SSF103473">
    <property type="entry name" value="MFS general substrate transporter"/>
    <property type="match status" value="1"/>
</dbReference>
<keyword evidence="5 7" id="KW-0472">Membrane</keyword>
<dbReference type="AlphaFoldDB" id="A0A087BCT7"/>
<evidence type="ECO:0000256" key="1">
    <source>
        <dbReference type="ARBA" id="ARBA00004651"/>
    </source>
</evidence>
<feature type="transmembrane region" description="Helical" evidence="7">
    <location>
        <begin position="388"/>
        <end position="409"/>
    </location>
</feature>
<dbReference type="EMBL" id="JGZB01000003">
    <property type="protein sequence ID" value="KFI68837.1"/>
    <property type="molecule type" value="Genomic_DNA"/>
</dbReference>
<evidence type="ECO:0000259" key="8">
    <source>
        <dbReference type="PROSITE" id="PS50850"/>
    </source>
</evidence>
<dbReference type="InterPro" id="IPR011701">
    <property type="entry name" value="MFS"/>
</dbReference>
<evidence type="ECO:0000256" key="4">
    <source>
        <dbReference type="ARBA" id="ARBA00022989"/>
    </source>
</evidence>
<dbReference type="Proteomes" id="UP000029052">
    <property type="component" value="Unassembled WGS sequence"/>
</dbReference>
<dbReference type="InterPro" id="IPR020846">
    <property type="entry name" value="MFS_dom"/>
</dbReference>
<evidence type="ECO:0000256" key="2">
    <source>
        <dbReference type="ARBA" id="ARBA00022448"/>
    </source>
</evidence>
<evidence type="ECO:0000313" key="9">
    <source>
        <dbReference type="EMBL" id="KFI68837.1"/>
    </source>
</evidence>
<comment type="caution">
    <text evidence="9">The sequence shown here is derived from an EMBL/GenBank/DDBJ whole genome shotgun (WGS) entry which is preliminary data.</text>
</comment>
<dbReference type="PANTHER" id="PTHR42718">
    <property type="entry name" value="MAJOR FACILITATOR SUPERFAMILY MULTIDRUG TRANSPORTER MFSC"/>
    <property type="match status" value="1"/>
</dbReference>
<dbReference type="InterPro" id="IPR036259">
    <property type="entry name" value="MFS_trans_sf"/>
</dbReference>
<evidence type="ECO:0000256" key="5">
    <source>
        <dbReference type="ARBA" id="ARBA00023136"/>
    </source>
</evidence>